<dbReference type="Pfam" id="PF25567">
    <property type="entry name" value="TPR_SYO1"/>
    <property type="match status" value="1"/>
</dbReference>
<feature type="domain" description="SYO1-like TPR repeats" evidence="1">
    <location>
        <begin position="380"/>
        <end position="643"/>
    </location>
</feature>
<organism evidence="2 3">
    <name type="scientific">Dermatophagoides farinae</name>
    <name type="common">American house dust mite</name>
    <dbReference type="NCBI Taxonomy" id="6954"/>
    <lineage>
        <taxon>Eukaryota</taxon>
        <taxon>Metazoa</taxon>
        <taxon>Ecdysozoa</taxon>
        <taxon>Arthropoda</taxon>
        <taxon>Chelicerata</taxon>
        <taxon>Arachnida</taxon>
        <taxon>Acari</taxon>
        <taxon>Acariformes</taxon>
        <taxon>Sarcoptiformes</taxon>
        <taxon>Astigmata</taxon>
        <taxon>Psoroptidia</taxon>
        <taxon>Analgoidea</taxon>
        <taxon>Pyroglyphidae</taxon>
        <taxon>Dermatophagoidinae</taxon>
        <taxon>Dermatophagoides</taxon>
    </lineage>
</organism>
<sequence length="645" mass="75254">MSKIVTKRFNRAHLIAPYSRPTRNVIESSSELRNKELLNNILEQLHTDRPTERSFGTDMVITYMTNERISLEKFNETNEFRKLLQQLRTMICDRVENVRFSTIDALCHLSTLNESIIKQMATSDIRIPEAILDFFNKFLLPLNVDQMSGKNRKVSTLAIFIDAFNLLSSICDQVPDTIDSIIGFNGWQKILFKCINLYKLNDLDRMNLTIAAIQLLSLIIDERRGCRFIQRFELNDALNDLNNLLESMNPIDTDPPSTSTGNLYLKCLLLQMSCSDINPTSSSPTESILVQLDQIIQQIFRKNVMNEKFKKFIEQIEDDLSSEMQQLQQMYPLYQELRFYLCCKQFCFEWLTNMTSLSLDNDDEEMMEEDVETSEIAPFLQQIIQKQSILSIISNELSNIPFRIQTDHLYGQEIANLMDNYLMTSLTLLHNLIGHHSCLSLTMNEIDRAWNIVYQIAFDDDKMDDDDDNVRQRIQRISFDVQKEAINVIRQFVQKFPDTNNRLTMDNLNQLKTLWSNNGGDYEMKINIVKIISEHLQKSIKTTQTSSMIVEWIRFILNSVSLDSNHHSSLIFVAEILDSIIDILSDESIAVECIRHDSSLYSLLSHIWQQYQQQTRSKSIRKQNPCIIIVHENMRPFLDYLKKFL</sequence>
<dbReference type="Proteomes" id="UP000790347">
    <property type="component" value="Unassembled WGS sequence"/>
</dbReference>
<name>A0A922HFS8_DERFA</name>
<dbReference type="GO" id="GO:0051082">
    <property type="term" value="F:unfolded protein binding"/>
    <property type="evidence" value="ECO:0007669"/>
    <property type="project" value="TreeGrafter"/>
</dbReference>
<dbReference type="PANTHER" id="PTHR13347:SF1">
    <property type="entry name" value="HEAT REPEAT-CONTAINING PROTEIN 3"/>
    <property type="match status" value="1"/>
</dbReference>
<dbReference type="InterPro" id="IPR057990">
    <property type="entry name" value="TPR_SYO1"/>
</dbReference>
<evidence type="ECO:0000313" key="2">
    <source>
        <dbReference type="EMBL" id="KAH9491222.1"/>
    </source>
</evidence>
<evidence type="ECO:0000313" key="3">
    <source>
        <dbReference type="Proteomes" id="UP000790347"/>
    </source>
</evidence>
<dbReference type="GO" id="GO:0042273">
    <property type="term" value="P:ribosomal large subunit biogenesis"/>
    <property type="evidence" value="ECO:0007669"/>
    <property type="project" value="TreeGrafter"/>
</dbReference>
<dbReference type="InterPro" id="IPR016024">
    <property type="entry name" value="ARM-type_fold"/>
</dbReference>
<dbReference type="InterPro" id="IPR052616">
    <property type="entry name" value="SYO1-like"/>
</dbReference>
<dbReference type="AlphaFoldDB" id="A0A922HFS8"/>
<proteinExistence type="predicted"/>
<dbReference type="SUPFAM" id="SSF48371">
    <property type="entry name" value="ARM repeat"/>
    <property type="match status" value="1"/>
</dbReference>
<dbReference type="GO" id="GO:0006606">
    <property type="term" value="P:protein import into nucleus"/>
    <property type="evidence" value="ECO:0007669"/>
    <property type="project" value="TreeGrafter"/>
</dbReference>
<dbReference type="PANTHER" id="PTHR13347">
    <property type="entry name" value="HEAT REPEAT-CONTAINING PROTEIN 3"/>
    <property type="match status" value="1"/>
</dbReference>
<comment type="caution">
    <text evidence="2">The sequence shown here is derived from an EMBL/GenBank/DDBJ whole genome shotgun (WGS) entry which is preliminary data.</text>
</comment>
<protein>
    <recommendedName>
        <fullName evidence="1">SYO1-like TPR repeats domain-containing protein</fullName>
    </recommendedName>
</protein>
<gene>
    <name evidence="2" type="ORF">DERF_015953</name>
</gene>
<accession>A0A922HFS8</accession>
<dbReference type="EMBL" id="ASGP02000009">
    <property type="protein sequence ID" value="KAH9491222.1"/>
    <property type="molecule type" value="Genomic_DNA"/>
</dbReference>
<reference evidence="2" key="1">
    <citation type="submission" date="2013-05" db="EMBL/GenBank/DDBJ databases">
        <authorList>
            <person name="Yim A.K.Y."/>
            <person name="Chan T.F."/>
            <person name="Ji K.M."/>
            <person name="Liu X.Y."/>
            <person name="Zhou J.W."/>
            <person name="Li R.Q."/>
            <person name="Yang K.Y."/>
            <person name="Li J."/>
            <person name="Li M."/>
            <person name="Law P.T.W."/>
            <person name="Wu Y.L."/>
            <person name="Cai Z.L."/>
            <person name="Qin H."/>
            <person name="Bao Y."/>
            <person name="Leung R.K.K."/>
            <person name="Ng P.K.S."/>
            <person name="Zou J."/>
            <person name="Zhong X.J."/>
            <person name="Ran P.X."/>
            <person name="Zhong N.S."/>
            <person name="Liu Z.G."/>
            <person name="Tsui S.K.W."/>
        </authorList>
    </citation>
    <scope>NUCLEOTIDE SEQUENCE</scope>
    <source>
        <strain evidence="2">Derf</strain>
        <tissue evidence="2">Whole organism</tissue>
    </source>
</reference>
<reference evidence="2" key="2">
    <citation type="journal article" date="2022" name="Res Sq">
        <title>Comparative Genomics Reveals Insights into the Divergent Evolution of Astigmatic Mites and Household Pest Adaptations.</title>
        <authorList>
            <person name="Xiong Q."/>
            <person name="Wan A.T.-Y."/>
            <person name="Liu X.-Y."/>
            <person name="Fung C.S.-H."/>
            <person name="Xiao X."/>
            <person name="Malainual N."/>
            <person name="Hou J."/>
            <person name="Wang L."/>
            <person name="Wang M."/>
            <person name="Yang K."/>
            <person name="Cui Y."/>
            <person name="Leung E."/>
            <person name="Nong W."/>
            <person name="Shin S.-K."/>
            <person name="Au S."/>
            <person name="Jeong K.Y."/>
            <person name="Chew F.T."/>
            <person name="Hui J."/>
            <person name="Leung T.F."/>
            <person name="Tungtrongchitr A."/>
            <person name="Zhong N."/>
            <person name="Liu Z."/>
            <person name="Tsui S."/>
        </authorList>
    </citation>
    <scope>NUCLEOTIDE SEQUENCE</scope>
    <source>
        <strain evidence="2">Derf</strain>
        <tissue evidence="2">Whole organism</tissue>
    </source>
</reference>
<evidence type="ECO:0000259" key="1">
    <source>
        <dbReference type="Pfam" id="PF25567"/>
    </source>
</evidence>
<keyword evidence="3" id="KW-1185">Reference proteome</keyword>